<evidence type="ECO:0000313" key="3">
    <source>
        <dbReference type="Proteomes" id="UP000039046"/>
    </source>
</evidence>
<dbReference type="Proteomes" id="UP000039046">
    <property type="component" value="Unassembled WGS sequence"/>
</dbReference>
<gene>
    <name evidence="2" type="ORF">VHEMI05299</name>
</gene>
<feature type="compositionally biased region" description="Low complexity" evidence="1">
    <location>
        <begin position="160"/>
        <end position="170"/>
    </location>
</feature>
<evidence type="ECO:0000256" key="1">
    <source>
        <dbReference type="SAM" id="MobiDB-lite"/>
    </source>
</evidence>
<organism evidence="2 3">
    <name type="scientific">[Torrubiella] hemipterigena</name>
    <dbReference type="NCBI Taxonomy" id="1531966"/>
    <lineage>
        <taxon>Eukaryota</taxon>
        <taxon>Fungi</taxon>
        <taxon>Dikarya</taxon>
        <taxon>Ascomycota</taxon>
        <taxon>Pezizomycotina</taxon>
        <taxon>Sordariomycetes</taxon>
        <taxon>Hypocreomycetidae</taxon>
        <taxon>Hypocreales</taxon>
        <taxon>Clavicipitaceae</taxon>
        <taxon>Clavicipitaceae incertae sedis</taxon>
        <taxon>'Torrubiella' clade</taxon>
    </lineage>
</organism>
<keyword evidence="3" id="KW-1185">Reference proteome</keyword>
<protein>
    <recommendedName>
        <fullName evidence="4">Ubiquitin carboxyl-terminal hydrolase 19</fullName>
    </recommendedName>
</protein>
<name>A0A0A1TIC3_9HYPO</name>
<reference evidence="2 3" key="1">
    <citation type="journal article" date="2015" name="Genome Announc.">
        <title>Draft Genome Sequence and Gene Annotation of the Entomopathogenic Fungus Verticillium hemipterigenum.</title>
        <authorList>
            <person name="Horn F."/>
            <person name="Habel A."/>
            <person name="Scharf D.H."/>
            <person name="Dworschak J."/>
            <person name="Brakhage A.A."/>
            <person name="Guthke R."/>
            <person name="Hertweck C."/>
            <person name="Linde J."/>
        </authorList>
    </citation>
    <scope>NUCLEOTIDE SEQUENCE [LARGE SCALE GENOMIC DNA]</scope>
</reference>
<proteinExistence type="predicted"/>
<dbReference type="HOGENOM" id="CLU_019318_0_0_1"/>
<feature type="compositionally biased region" description="Polar residues" evidence="1">
    <location>
        <begin position="382"/>
        <end position="395"/>
    </location>
</feature>
<sequence length="579" mass="62550">MDPAYSLSREDLYNLQMEVKQVQYAQTNHAERISRLEKRQTDDSAIKSAWNSPFPGVLSTTPQHGPVQIPHNDVFDDLDEQGEELLGSLHLGPAEEEPVRRGAASRANSVRFDESALHGSSWSAAANQSNRHSGDFGSIRSGAGLMMERTLSHKSDGRHSSAGHSIHSHHSVASGRASSVGLDADDDDDSFAVPEPPVSLYVLGSVPSLTRCWLTLNFAHATLLYADICSGAQKSTIAQWLLEDLALIDDVERDVDGNPRIKLDVYFAEAVVTQRNSQPESPGSLVPSITVLFEVVGGNPPEGKKPIGVFIGSDALRAHSADILFSQNTMALYGNNRERVRVPFVRPDDESIFRHITTSNNRPEKPKLNASAAPFVFADTSAVSDTEAQSDSLEQSTEEHQVSEPISPTATHAQPKKSIPMEGTADTAGTETIRRASNDRPPRKSEISKRDVANAIWSPWRQNGANGGERENGSISGYQPPLPRGRNMKVLKTGKSTQGTSKGEGRRKSQTSTAGDGTNGGNKWEQKRGPSISRDTKHRETSQETAPEQPRASNPIGGASAFAWMTPGVKGSKGAATSE</sequence>
<dbReference type="EMBL" id="CDHN01000002">
    <property type="protein sequence ID" value="CEJ89457.1"/>
    <property type="molecule type" value="Genomic_DNA"/>
</dbReference>
<accession>A0A0A1TIC3</accession>
<evidence type="ECO:0008006" key="4">
    <source>
        <dbReference type="Google" id="ProtNLM"/>
    </source>
</evidence>
<evidence type="ECO:0000313" key="2">
    <source>
        <dbReference type="EMBL" id="CEJ89457.1"/>
    </source>
</evidence>
<dbReference type="AlphaFoldDB" id="A0A0A1TIC3"/>
<dbReference type="STRING" id="1531966.A0A0A1TIC3"/>
<dbReference type="OrthoDB" id="5369841at2759"/>
<feature type="region of interest" description="Disordered" evidence="1">
    <location>
        <begin position="382"/>
        <end position="579"/>
    </location>
</feature>
<feature type="region of interest" description="Disordered" evidence="1">
    <location>
        <begin position="151"/>
        <end position="170"/>
    </location>
</feature>
<feature type="compositionally biased region" description="Basic and acidic residues" evidence="1">
    <location>
        <begin position="524"/>
        <end position="542"/>
    </location>
</feature>
<feature type="compositionally biased region" description="Basic and acidic residues" evidence="1">
    <location>
        <begin position="432"/>
        <end position="452"/>
    </location>
</feature>